<organism evidence="1 2">
    <name type="scientific">Dendrobium catenatum</name>
    <dbReference type="NCBI Taxonomy" id="906689"/>
    <lineage>
        <taxon>Eukaryota</taxon>
        <taxon>Viridiplantae</taxon>
        <taxon>Streptophyta</taxon>
        <taxon>Embryophyta</taxon>
        <taxon>Tracheophyta</taxon>
        <taxon>Spermatophyta</taxon>
        <taxon>Magnoliopsida</taxon>
        <taxon>Liliopsida</taxon>
        <taxon>Asparagales</taxon>
        <taxon>Orchidaceae</taxon>
        <taxon>Epidendroideae</taxon>
        <taxon>Malaxideae</taxon>
        <taxon>Dendrobiinae</taxon>
        <taxon>Dendrobium</taxon>
    </lineage>
</organism>
<dbReference type="SUPFAM" id="SSF55486">
    <property type="entry name" value="Metalloproteases ('zincins'), catalytic domain"/>
    <property type="match status" value="1"/>
</dbReference>
<evidence type="ECO:0000313" key="1">
    <source>
        <dbReference type="EMBL" id="PKU62161.1"/>
    </source>
</evidence>
<accession>A0A2I0VFG6</accession>
<name>A0A2I0VFG6_9ASPA</name>
<dbReference type="EMBL" id="KZ503687">
    <property type="protein sequence ID" value="PKU62161.1"/>
    <property type="molecule type" value="Genomic_DNA"/>
</dbReference>
<dbReference type="AlphaFoldDB" id="A0A2I0VFG6"/>
<dbReference type="GO" id="GO:0006508">
    <property type="term" value="P:proteolysis"/>
    <property type="evidence" value="ECO:0007669"/>
    <property type="project" value="InterPro"/>
</dbReference>
<reference evidence="1 2" key="1">
    <citation type="journal article" date="2016" name="Sci. Rep.">
        <title>The Dendrobium catenatum Lindl. genome sequence provides insights into polysaccharide synthase, floral development and adaptive evolution.</title>
        <authorList>
            <person name="Zhang G.Q."/>
            <person name="Xu Q."/>
            <person name="Bian C."/>
            <person name="Tsai W.C."/>
            <person name="Yeh C.M."/>
            <person name="Liu K.W."/>
            <person name="Yoshida K."/>
            <person name="Zhang L.S."/>
            <person name="Chang S.B."/>
            <person name="Chen F."/>
            <person name="Shi Y."/>
            <person name="Su Y.Y."/>
            <person name="Zhang Y.Q."/>
            <person name="Chen L.J."/>
            <person name="Yin Y."/>
            <person name="Lin M."/>
            <person name="Huang H."/>
            <person name="Deng H."/>
            <person name="Wang Z.W."/>
            <person name="Zhu S.L."/>
            <person name="Zhao X."/>
            <person name="Deng C."/>
            <person name="Niu S.C."/>
            <person name="Huang J."/>
            <person name="Wang M."/>
            <person name="Liu G.H."/>
            <person name="Yang H.J."/>
            <person name="Xiao X.J."/>
            <person name="Hsiao Y.Y."/>
            <person name="Wu W.L."/>
            <person name="Chen Y.Y."/>
            <person name="Mitsuda N."/>
            <person name="Ohme-Takagi M."/>
            <person name="Luo Y.B."/>
            <person name="Van de Peer Y."/>
            <person name="Liu Z.J."/>
        </authorList>
    </citation>
    <scope>NUCLEOTIDE SEQUENCE [LARGE SCALE GENOMIC DNA]</scope>
    <source>
        <tissue evidence="1">The whole plant</tissue>
    </source>
</reference>
<dbReference type="STRING" id="906689.A0A2I0VFG6"/>
<proteinExistence type="predicted"/>
<dbReference type="InterPro" id="IPR045090">
    <property type="entry name" value="Pept_M3A_M3B"/>
</dbReference>
<dbReference type="GO" id="GO:0004222">
    <property type="term" value="F:metalloendopeptidase activity"/>
    <property type="evidence" value="ECO:0007669"/>
    <property type="project" value="InterPro"/>
</dbReference>
<dbReference type="Proteomes" id="UP000233837">
    <property type="component" value="Unassembled WGS sequence"/>
</dbReference>
<dbReference type="PANTHER" id="PTHR11804:SF79">
    <property type="entry name" value="MITOCHONDRIAL INTERMEDIATE PEPTIDASE"/>
    <property type="match status" value="1"/>
</dbReference>
<keyword evidence="2" id="KW-1185">Reference proteome</keyword>
<evidence type="ECO:0000313" key="2">
    <source>
        <dbReference type="Proteomes" id="UP000233837"/>
    </source>
</evidence>
<sequence>MSRAIRIDRVAAAALRYNVRSLFSDNSFAASVTVDGEETGLYGFPILKTAKGFRRFVDEAIESAGELASRISQMPPSEEVINAMDEISNTVCSVIDSAELCRNTHPDREFVEEANKASMRISEYLHMLHLSRASMMACR</sequence>
<reference evidence="1 2" key="2">
    <citation type="journal article" date="2017" name="Nature">
        <title>The Apostasia genome and the evolution of orchids.</title>
        <authorList>
            <person name="Zhang G.Q."/>
            <person name="Liu K.W."/>
            <person name="Li Z."/>
            <person name="Lohaus R."/>
            <person name="Hsiao Y.Y."/>
            <person name="Niu S.C."/>
            <person name="Wang J.Y."/>
            <person name="Lin Y.C."/>
            <person name="Xu Q."/>
            <person name="Chen L.J."/>
            <person name="Yoshida K."/>
            <person name="Fujiwara S."/>
            <person name="Wang Z.W."/>
            <person name="Zhang Y.Q."/>
            <person name="Mitsuda N."/>
            <person name="Wang M."/>
            <person name="Liu G.H."/>
            <person name="Pecoraro L."/>
            <person name="Huang H.X."/>
            <person name="Xiao X.J."/>
            <person name="Lin M."/>
            <person name="Wu X.Y."/>
            <person name="Wu W.L."/>
            <person name="Chen Y.Y."/>
            <person name="Chang S.B."/>
            <person name="Sakamoto S."/>
            <person name="Ohme-Takagi M."/>
            <person name="Yagi M."/>
            <person name="Zeng S.J."/>
            <person name="Shen C.Y."/>
            <person name="Yeh C.M."/>
            <person name="Luo Y.B."/>
            <person name="Tsai W.C."/>
            <person name="Van de Peer Y."/>
            <person name="Liu Z.J."/>
        </authorList>
    </citation>
    <scope>NUCLEOTIDE SEQUENCE [LARGE SCALE GENOMIC DNA]</scope>
    <source>
        <tissue evidence="1">The whole plant</tissue>
    </source>
</reference>
<gene>
    <name evidence="1" type="ORF">MA16_Dca020567</name>
</gene>
<dbReference type="PANTHER" id="PTHR11804">
    <property type="entry name" value="PROTEASE M3 THIMET OLIGOPEPTIDASE-RELATED"/>
    <property type="match status" value="1"/>
</dbReference>
<dbReference type="GO" id="GO:0006518">
    <property type="term" value="P:peptide metabolic process"/>
    <property type="evidence" value="ECO:0007669"/>
    <property type="project" value="TreeGrafter"/>
</dbReference>
<protein>
    <submittedName>
        <fullName evidence="1">Mitochondrial intermediate peptidase</fullName>
    </submittedName>
</protein>